<dbReference type="SUPFAM" id="SSF103473">
    <property type="entry name" value="MFS general substrate transporter"/>
    <property type="match status" value="1"/>
</dbReference>
<feature type="transmembrane region" description="Helical" evidence="25">
    <location>
        <begin position="90"/>
        <end position="110"/>
    </location>
</feature>
<feature type="transmembrane region" description="Helical" evidence="25">
    <location>
        <begin position="363"/>
        <end position="382"/>
    </location>
</feature>
<feature type="transmembrane region" description="Helical" evidence="25">
    <location>
        <begin position="417"/>
        <end position="439"/>
    </location>
</feature>
<dbReference type="Pfam" id="PF07690">
    <property type="entry name" value="MFS_1"/>
    <property type="match status" value="2"/>
</dbReference>
<comment type="catalytic activity">
    <reaction evidence="16">
        <text>L-lysyl-L-lysine(out) = L-lysyl-L-lysine(in)</text>
        <dbReference type="Rhea" id="RHEA:79403"/>
        <dbReference type="ChEBI" id="CHEBI:229956"/>
    </reaction>
</comment>
<protein>
    <recommendedName>
        <fullName evidence="21">Lysosomal dipeptide transporter MFSD1</fullName>
    </recommendedName>
    <alternativeName>
        <fullName evidence="22">Major facilitator superfamily domain-containing protein 1</fullName>
    </alternativeName>
</protein>
<dbReference type="Proteomes" id="UP000000600">
    <property type="component" value="Unassembled WGS sequence"/>
</dbReference>
<dbReference type="InParanoid" id="A0D579"/>
<dbReference type="InterPro" id="IPR011701">
    <property type="entry name" value="MFS"/>
</dbReference>
<dbReference type="HOGENOM" id="CLU_024694_1_1_1"/>
<dbReference type="EMBL" id="CT868296">
    <property type="protein sequence ID" value="CAK78196.1"/>
    <property type="molecule type" value="Genomic_DNA"/>
</dbReference>
<feature type="transmembrane region" description="Helical" evidence="25">
    <location>
        <begin position="291"/>
        <end position="312"/>
    </location>
</feature>
<dbReference type="GO" id="GO:0022857">
    <property type="term" value="F:transmembrane transporter activity"/>
    <property type="evidence" value="ECO:0007669"/>
    <property type="project" value="InterPro"/>
</dbReference>
<evidence type="ECO:0000256" key="4">
    <source>
        <dbReference type="ARBA" id="ARBA00022692"/>
    </source>
</evidence>
<comment type="catalytic activity">
    <reaction evidence="15">
        <text>L-arginyl-L-alpha-amino acid(out) = L-arginyl-L-alpha-amino acid(in)</text>
        <dbReference type="Rhea" id="RHEA:79371"/>
        <dbReference type="ChEBI" id="CHEBI:84315"/>
    </reaction>
</comment>
<evidence type="ECO:0000256" key="5">
    <source>
        <dbReference type="ARBA" id="ARBA00022989"/>
    </source>
</evidence>
<comment type="subcellular location">
    <subcellularLocation>
        <location evidence="1">Lysosome membrane</location>
        <topology evidence="1">Multi-pass membrane protein</topology>
    </subcellularLocation>
</comment>
<evidence type="ECO:0000259" key="26">
    <source>
        <dbReference type="PROSITE" id="PS50850"/>
    </source>
</evidence>
<dbReference type="PANTHER" id="PTHR23512">
    <property type="entry name" value="MAJOR FACILITATOR SUPERFAMILY DOMAIN-CONTAINING PROTEIN 1"/>
    <property type="match status" value="1"/>
</dbReference>
<evidence type="ECO:0000256" key="2">
    <source>
        <dbReference type="ARBA" id="ARBA00008335"/>
    </source>
</evidence>
<feature type="transmembrane region" description="Helical" evidence="25">
    <location>
        <begin position="445"/>
        <end position="468"/>
    </location>
</feature>
<evidence type="ECO:0000256" key="24">
    <source>
        <dbReference type="ARBA" id="ARBA00046376"/>
    </source>
</evidence>
<evidence type="ECO:0000313" key="28">
    <source>
        <dbReference type="Proteomes" id="UP000000600"/>
    </source>
</evidence>
<evidence type="ECO:0000256" key="10">
    <source>
        <dbReference type="ARBA" id="ARBA00044881"/>
    </source>
</evidence>
<sequence length="505" mass="56720">MRQCFPFLNKCHYKYRWGVLGFCIWLVLGAFYCFDIPTSLHNTLQGHFSDIMTPEAFELYYGGLYSLYSFANIFLPFISGKIRDQKGDRIVLILMVVLVMIGQLIFVYGVHLKSFMVMYLGRIISGWGIESVVPTQTSFISPYFKDDFLGFAVGLNEFFATLGSILTMYLCPKLALEYGLLIAVSSGIFFNSFSLICGVITVILDKHAEKHLLELVNYDQVKYSVLRSSENRSPRQSGGNNANGVEINYNKNVGEDVIEVDEIQSEKQNGEDGQILSQPDAVQAIETFPKIFWLVSWCYALIYSSVLGFINISVGLLSERWFGVTEESEIEAGFVVSIMWFITGLFTPLFGSYTDKYGQRSSLLIFATVLCTFSHLMIWYVFPFLSLILLGTSLALAFASAWTGIVFLVRPDTLGKAYALVIAVYNFTFTLVPLAVGALRAYYGTYFYSQIMLSVLGAIAFVLSIIIYQLDHSQENILDGNGQYAVSATSLEKNFPNETAHLKED</sequence>
<evidence type="ECO:0000256" key="3">
    <source>
        <dbReference type="ARBA" id="ARBA00022448"/>
    </source>
</evidence>
<dbReference type="InterPro" id="IPR020846">
    <property type="entry name" value="MFS_dom"/>
</dbReference>
<comment type="catalytic activity">
    <reaction evidence="8">
        <text>L-lysyl-L-alanine(out) = L-lysyl-L-alanine(in)</text>
        <dbReference type="Rhea" id="RHEA:79399"/>
        <dbReference type="ChEBI" id="CHEBI:229954"/>
    </reaction>
</comment>
<evidence type="ECO:0000256" key="25">
    <source>
        <dbReference type="SAM" id="Phobius"/>
    </source>
</evidence>
<keyword evidence="6 25" id="KW-0472">Membrane</keyword>
<dbReference type="AlphaFoldDB" id="A0D579"/>
<feature type="transmembrane region" description="Helical" evidence="25">
    <location>
        <begin position="388"/>
        <end position="410"/>
    </location>
</feature>
<evidence type="ECO:0000256" key="16">
    <source>
        <dbReference type="ARBA" id="ARBA00044900"/>
    </source>
</evidence>
<evidence type="ECO:0000256" key="8">
    <source>
        <dbReference type="ARBA" id="ARBA00044876"/>
    </source>
</evidence>
<evidence type="ECO:0000256" key="14">
    <source>
        <dbReference type="ARBA" id="ARBA00044898"/>
    </source>
</evidence>
<evidence type="ECO:0000256" key="1">
    <source>
        <dbReference type="ARBA" id="ARBA00004155"/>
    </source>
</evidence>
<dbReference type="PROSITE" id="PS50850">
    <property type="entry name" value="MFS"/>
    <property type="match status" value="1"/>
</dbReference>
<feature type="domain" description="Major facilitator superfamily (MFS) profile" evidence="26">
    <location>
        <begin position="22"/>
        <end position="472"/>
    </location>
</feature>
<feature type="transmembrane region" description="Helical" evidence="25">
    <location>
        <begin position="59"/>
        <end position="78"/>
    </location>
</feature>
<comment type="catalytic activity">
    <reaction evidence="9">
        <text>L-histidyl-glycine(out) = L-histidyl-glycine(in)</text>
        <dbReference type="Rhea" id="RHEA:79395"/>
        <dbReference type="ChEBI" id="CHEBI:229957"/>
    </reaction>
</comment>
<comment type="catalytic activity">
    <reaction evidence="13">
        <text>L-alpha-aminoacyl-L-lysine(out) = L-alpha-aminoacyl-L-lysine(in)</text>
        <dbReference type="Rhea" id="RHEA:79383"/>
        <dbReference type="ChEBI" id="CHEBI:229966"/>
    </reaction>
</comment>
<feature type="transmembrane region" description="Helical" evidence="25">
    <location>
        <begin position="182"/>
        <end position="204"/>
    </location>
</feature>
<comment type="catalytic activity">
    <reaction evidence="20">
        <text>L-lysyl-glycine(out) = L-lysyl-glycine(in)</text>
        <dbReference type="Rhea" id="RHEA:79407"/>
        <dbReference type="ChEBI" id="CHEBI:191202"/>
    </reaction>
</comment>
<dbReference type="KEGG" id="ptm:GSPATT00013643001"/>
<evidence type="ECO:0000256" key="11">
    <source>
        <dbReference type="ARBA" id="ARBA00044884"/>
    </source>
</evidence>
<comment type="catalytic activity">
    <reaction evidence="11">
        <text>L-alpha-aminoacyl-L-histidine(out) = L-alpha-aminoacyl-L-histidine(in)</text>
        <dbReference type="Rhea" id="RHEA:79375"/>
        <dbReference type="ChEBI" id="CHEBI:229967"/>
    </reaction>
</comment>
<feature type="transmembrane region" description="Helical" evidence="25">
    <location>
        <begin position="17"/>
        <end position="39"/>
    </location>
</feature>
<organism evidence="27 28">
    <name type="scientific">Paramecium tetraurelia</name>
    <dbReference type="NCBI Taxonomy" id="5888"/>
    <lineage>
        <taxon>Eukaryota</taxon>
        <taxon>Sar</taxon>
        <taxon>Alveolata</taxon>
        <taxon>Ciliophora</taxon>
        <taxon>Intramacronucleata</taxon>
        <taxon>Oligohymenophorea</taxon>
        <taxon>Peniculida</taxon>
        <taxon>Parameciidae</taxon>
        <taxon>Paramecium</taxon>
    </lineage>
</organism>
<evidence type="ECO:0000256" key="15">
    <source>
        <dbReference type="ARBA" id="ARBA00044899"/>
    </source>
</evidence>
<evidence type="ECO:0000256" key="23">
    <source>
        <dbReference type="ARBA" id="ARBA00045709"/>
    </source>
</evidence>
<feature type="transmembrane region" description="Helical" evidence="25">
    <location>
        <begin position="148"/>
        <end position="170"/>
    </location>
</feature>
<evidence type="ECO:0000256" key="22">
    <source>
        <dbReference type="ARBA" id="ARBA00045018"/>
    </source>
</evidence>
<comment type="similarity">
    <text evidence="2">Belongs to the major facilitator superfamily.</text>
</comment>
<name>A0D579_PARTE</name>
<reference evidence="27 28" key="1">
    <citation type="journal article" date="2006" name="Nature">
        <title>Global trends of whole-genome duplications revealed by the ciliate Paramecium tetraurelia.</title>
        <authorList>
            <consortium name="Genoscope"/>
            <person name="Aury J.-M."/>
            <person name="Jaillon O."/>
            <person name="Duret L."/>
            <person name="Noel B."/>
            <person name="Jubin C."/>
            <person name="Porcel B.M."/>
            <person name="Segurens B."/>
            <person name="Daubin V."/>
            <person name="Anthouard V."/>
            <person name="Aiach N."/>
            <person name="Arnaiz O."/>
            <person name="Billaut A."/>
            <person name="Beisson J."/>
            <person name="Blanc I."/>
            <person name="Bouhouche K."/>
            <person name="Camara F."/>
            <person name="Duharcourt S."/>
            <person name="Guigo R."/>
            <person name="Gogendeau D."/>
            <person name="Katinka M."/>
            <person name="Keller A.-M."/>
            <person name="Kissmehl R."/>
            <person name="Klotz C."/>
            <person name="Koll F."/>
            <person name="Le Moue A."/>
            <person name="Lepere C."/>
            <person name="Malinsky S."/>
            <person name="Nowacki M."/>
            <person name="Nowak J.K."/>
            <person name="Plattner H."/>
            <person name="Poulain J."/>
            <person name="Ruiz F."/>
            <person name="Serrano V."/>
            <person name="Zagulski M."/>
            <person name="Dessen P."/>
            <person name="Betermier M."/>
            <person name="Weissenbach J."/>
            <person name="Scarpelli C."/>
            <person name="Schachter V."/>
            <person name="Sperling L."/>
            <person name="Meyer E."/>
            <person name="Cohen J."/>
            <person name="Wincker P."/>
        </authorList>
    </citation>
    <scope>NUCLEOTIDE SEQUENCE [LARGE SCALE GENOMIC DNA]</scope>
    <source>
        <strain evidence="27 28">Stock d4-2</strain>
    </source>
</reference>
<keyword evidence="5 25" id="KW-1133">Transmembrane helix</keyword>
<comment type="catalytic activity">
    <reaction evidence="10">
        <text>L-alpha-aminoacyl-L-arginine(out) = L-alpha-aminoacyl-L-arginine(in)</text>
        <dbReference type="Rhea" id="RHEA:79367"/>
        <dbReference type="ChEBI" id="CHEBI:229968"/>
    </reaction>
</comment>
<evidence type="ECO:0000256" key="6">
    <source>
        <dbReference type="ARBA" id="ARBA00023136"/>
    </source>
</evidence>
<feature type="transmembrane region" description="Helical" evidence="25">
    <location>
        <begin position="332"/>
        <end position="351"/>
    </location>
</feature>
<dbReference type="GO" id="GO:0005765">
    <property type="term" value="C:lysosomal membrane"/>
    <property type="evidence" value="ECO:0007669"/>
    <property type="project" value="UniProtKB-SubCell"/>
</dbReference>
<keyword evidence="28" id="KW-1185">Reference proteome</keyword>
<evidence type="ECO:0000256" key="13">
    <source>
        <dbReference type="ARBA" id="ARBA00044893"/>
    </source>
</evidence>
<evidence type="ECO:0000256" key="21">
    <source>
        <dbReference type="ARBA" id="ARBA00044985"/>
    </source>
</evidence>
<feature type="transmembrane region" description="Helical" evidence="25">
    <location>
        <begin position="116"/>
        <end position="136"/>
    </location>
</feature>
<accession>A0D579</accession>
<proteinExistence type="inferred from homology"/>
<evidence type="ECO:0000256" key="7">
    <source>
        <dbReference type="ARBA" id="ARBA00023228"/>
    </source>
</evidence>
<dbReference type="STRING" id="5888.A0D579"/>
<comment type="catalytic activity">
    <reaction evidence="17">
        <text>L-arginyl-glycine(out) = L-arginyl-glycine(in)</text>
        <dbReference type="Rhea" id="RHEA:79391"/>
        <dbReference type="ChEBI" id="CHEBI:229955"/>
    </reaction>
</comment>
<gene>
    <name evidence="27" type="ORF">GSPATT00013643001</name>
</gene>
<dbReference type="eggNOG" id="KOG4686">
    <property type="taxonomic scope" value="Eukaryota"/>
</dbReference>
<dbReference type="PANTHER" id="PTHR23512:SF3">
    <property type="entry name" value="MAJOR FACILITATOR SUPERFAMILY DOMAIN-CONTAINING PROTEIN 1"/>
    <property type="match status" value="1"/>
</dbReference>
<keyword evidence="7" id="KW-0458">Lysosome</keyword>
<dbReference type="OrthoDB" id="424834at2759"/>
<comment type="function">
    <text evidence="23">Lysosomal dipeptide uniporter that selectively exports lysine, arginine or histidine-containing dipeptides with a net positive charge from the lysosome lumen into the cytosol. Could play a role in a specific type of protein O-glycosylation indirectly regulating macrophages migration and tissue invasion. Also essential for liver homeostasis.</text>
</comment>
<evidence type="ECO:0000256" key="17">
    <source>
        <dbReference type="ARBA" id="ARBA00044903"/>
    </source>
</evidence>
<evidence type="ECO:0000313" key="27">
    <source>
        <dbReference type="EMBL" id="CAK78196.1"/>
    </source>
</evidence>
<evidence type="ECO:0000256" key="20">
    <source>
        <dbReference type="ARBA" id="ARBA00044924"/>
    </source>
</evidence>
<comment type="catalytic activity">
    <reaction evidence="12">
        <text>L-lysyl-L-alpha-amino acid(out) = L-lysyl-L-alpha-amino acid(in)</text>
        <dbReference type="Rhea" id="RHEA:79387"/>
        <dbReference type="ChEBI" id="CHEBI:229965"/>
    </reaction>
</comment>
<keyword evidence="3" id="KW-0813">Transport</keyword>
<dbReference type="OMA" id="IMWFITG"/>
<dbReference type="InterPro" id="IPR036259">
    <property type="entry name" value="MFS_trans_sf"/>
</dbReference>
<dbReference type="GeneID" id="5031378"/>
<comment type="subunit">
    <text evidence="24">Homodimer. Interacts with lysosomal protein GLMP (via lumenal domain); the interaction starts while both proteins are still in the endoplasmic reticulum and is required for stabilization of MFSD1 in lysosomes but has no direct effect on its targeting to lysosomes or transporter activity.</text>
</comment>
<comment type="catalytic activity">
    <reaction evidence="14">
        <text>L-aspartyl-L-lysine(out) = L-aspartyl-L-lysine(in)</text>
        <dbReference type="Rhea" id="RHEA:79411"/>
        <dbReference type="ChEBI" id="CHEBI:229953"/>
    </reaction>
</comment>
<evidence type="ECO:0000256" key="19">
    <source>
        <dbReference type="ARBA" id="ARBA00044919"/>
    </source>
</evidence>
<comment type="catalytic activity">
    <reaction evidence="19">
        <text>L-alanyl-L-lysine(out) = L-alanyl-L-lysine(in)</text>
        <dbReference type="Rhea" id="RHEA:79415"/>
        <dbReference type="ChEBI" id="CHEBI:192470"/>
    </reaction>
</comment>
<comment type="catalytic activity">
    <reaction evidence="18">
        <text>L-histidyl-L-alpha-amino acid(out) = L-histidyl-L-alpha-amino acid(in)</text>
        <dbReference type="Rhea" id="RHEA:79379"/>
        <dbReference type="ChEBI" id="CHEBI:229964"/>
    </reaction>
</comment>
<keyword evidence="4 25" id="KW-0812">Transmembrane</keyword>
<dbReference type="Gene3D" id="1.20.1250.20">
    <property type="entry name" value="MFS general substrate transporter like domains"/>
    <property type="match status" value="2"/>
</dbReference>
<dbReference type="RefSeq" id="XP_001445593.1">
    <property type="nucleotide sequence ID" value="XM_001445556.1"/>
</dbReference>
<evidence type="ECO:0000256" key="18">
    <source>
        <dbReference type="ARBA" id="ARBA00044912"/>
    </source>
</evidence>
<dbReference type="InterPro" id="IPR052187">
    <property type="entry name" value="MFSD1"/>
</dbReference>
<evidence type="ECO:0000256" key="12">
    <source>
        <dbReference type="ARBA" id="ARBA00044891"/>
    </source>
</evidence>
<evidence type="ECO:0000256" key="9">
    <source>
        <dbReference type="ARBA" id="ARBA00044878"/>
    </source>
</evidence>